<protein>
    <submittedName>
        <fullName evidence="1">Uncharacterized protein</fullName>
    </submittedName>
</protein>
<dbReference type="Proteomes" id="UP000016496">
    <property type="component" value="Unassembled WGS sequence"/>
</dbReference>
<reference evidence="1 2" key="1">
    <citation type="submission" date="2013-08" db="EMBL/GenBank/DDBJ databases">
        <authorList>
            <person name="Weinstock G."/>
            <person name="Sodergren E."/>
            <person name="Wylie T."/>
            <person name="Fulton L."/>
            <person name="Fulton R."/>
            <person name="Fronick C."/>
            <person name="O'Laughlin M."/>
            <person name="Godfrey J."/>
            <person name="Miner T."/>
            <person name="Herter B."/>
            <person name="Appelbaum E."/>
            <person name="Cordes M."/>
            <person name="Lek S."/>
            <person name="Wollam A."/>
            <person name="Pepin K.H."/>
            <person name="Palsikar V.B."/>
            <person name="Mitreva M."/>
            <person name="Wilson R.K."/>
        </authorList>
    </citation>
    <scope>NUCLEOTIDE SEQUENCE [LARGE SCALE GENOMIC DNA]</scope>
    <source>
        <strain evidence="1 2">F0041</strain>
    </source>
</reference>
<dbReference type="AlphaFoldDB" id="U2CN39"/>
<sequence>MNISFFNMTYLPQYANHPFPDSQTFLHNMSDIIHSHYNQIAGISISKYQLG</sequence>
<comment type="caution">
    <text evidence="1">The sequence shown here is derived from an EMBL/GenBank/DDBJ whole genome shotgun (WGS) entry which is preliminary data.</text>
</comment>
<dbReference type="HOGENOM" id="CLU_3095720_0_0_10"/>
<evidence type="ECO:0000313" key="1">
    <source>
        <dbReference type="EMBL" id="ERI85965.1"/>
    </source>
</evidence>
<accession>U2CN39</accession>
<organism evidence="1 2">
    <name type="scientific">Bacteroides pyogenes F0041</name>
    <dbReference type="NCBI Taxonomy" id="1321819"/>
    <lineage>
        <taxon>Bacteria</taxon>
        <taxon>Pseudomonadati</taxon>
        <taxon>Bacteroidota</taxon>
        <taxon>Bacteroidia</taxon>
        <taxon>Bacteroidales</taxon>
        <taxon>Bacteroidaceae</taxon>
        <taxon>Bacteroides</taxon>
    </lineage>
</organism>
<dbReference type="EMBL" id="AWSV01000061">
    <property type="protein sequence ID" value="ERI85965.1"/>
    <property type="molecule type" value="Genomic_DNA"/>
</dbReference>
<dbReference type="PATRIC" id="fig|1321819.3.peg.1072"/>
<gene>
    <name evidence="1" type="ORF">HMPREF1981_01163</name>
</gene>
<name>U2CN39_9BACE</name>
<evidence type="ECO:0000313" key="2">
    <source>
        <dbReference type="Proteomes" id="UP000016496"/>
    </source>
</evidence>
<proteinExistence type="predicted"/>